<dbReference type="InParanoid" id="Q8ZV27"/>
<dbReference type="eggNOG" id="arCOG11439">
    <property type="taxonomic scope" value="Archaea"/>
</dbReference>
<dbReference type="RefSeq" id="WP_011008697.1">
    <property type="nucleotide sequence ID" value="NC_003364.1"/>
</dbReference>
<dbReference type="STRING" id="178306.PAE2485"/>
<proteinExistence type="predicted"/>
<dbReference type="EnsemblBacteria" id="AAL64229">
    <property type="protein sequence ID" value="AAL64229"/>
    <property type="gene ID" value="PAE2485"/>
</dbReference>
<dbReference type="Proteomes" id="UP000002439">
    <property type="component" value="Chromosome"/>
</dbReference>
<accession>Q8ZV27</accession>
<dbReference type="AlphaFoldDB" id="Q8ZV27"/>
<protein>
    <submittedName>
        <fullName evidence="1">Uncharacterized protein</fullName>
    </submittedName>
</protein>
<organism evidence="1 2">
    <name type="scientific">Pyrobaculum aerophilum (strain ATCC 51768 / DSM 7523 / JCM 9630 / CIP 104966 / NBRC 100827 / IM2)</name>
    <dbReference type="NCBI Taxonomy" id="178306"/>
    <lineage>
        <taxon>Archaea</taxon>
        <taxon>Thermoproteota</taxon>
        <taxon>Thermoprotei</taxon>
        <taxon>Thermoproteales</taxon>
        <taxon>Thermoproteaceae</taxon>
        <taxon>Pyrobaculum</taxon>
    </lineage>
</organism>
<dbReference type="PATRIC" id="fig|178306.9.peg.1852"/>
<keyword evidence="2" id="KW-1185">Reference proteome</keyword>
<sequence length="98" mass="11177">MVWQLAEKAKHKIIEPVRRIDHDVLKAVLDLRAMWAVPKEVAVRYFDGVLKAQLAEALPQVVDVVGEYWTSHHYALVRGKYSSVAEGVDRILRTLEAL</sequence>
<dbReference type="GeneID" id="1464570"/>
<gene>
    <name evidence="1" type="ordered locus">PAE2485</name>
</gene>
<evidence type="ECO:0000313" key="1">
    <source>
        <dbReference type="EMBL" id="AAL64229.1"/>
    </source>
</evidence>
<dbReference type="HOGENOM" id="CLU_2327349_0_0_2"/>
<dbReference type="EMBL" id="AE009441">
    <property type="protein sequence ID" value="AAL64229.1"/>
    <property type="molecule type" value="Genomic_DNA"/>
</dbReference>
<evidence type="ECO:0000313" key="2">
    <source>
        <dbReference type="Proteomes" id="UP000002439"/>
    </source>
</evidence>
<reference evidence="1 2" key="1">
    <citation type="journal article" date="2002" name="Proc. Natl. Acad. Sci. U.S.A.">
        <title>Genome sequence of the hyperthermophilic crenarchaeon Pyrobaculum aerophilum.</title>
        <authorList>
            <person name="Fitz-Gibbon S.T."/>
            <person name="Ladner H."/>
            <person name="Kim U.J."/>
            <person name="Stetter K.O."/>
            <person name="Simon M.I."/>
            <person name="Miller J.H."/>
        </authorList>
    </citation>
    <scope>NUCLEOTIDE SEQUENCE [LARGE SCALE GENOMIC DNA]</scope>
    <source>
        <strain evidence="2">ATCC 51768 / DSM 7523 / JCM 9630 / CIP 104966 / NBRC 100827 / IM2</strain>
    </source>
</reference>
<name>Q8ZV27_PYRAE</name>
<dbReference type="KEGG" id="pai:PAE2485"/>